<dbReference type="EMBL" id="QFGA01000001">
    <property type="protein sequence ID" value="TEB06533.1"/>
    <property type="molecule type" value="Genomic_DNA"/>
</dbReference>
<evidence type="ECO:0000313" key="4">
    <source>
        <dbReference type="Proteomes" id="UP000298324"/>
    </source>
</evidence>
<dbReference type="RefSeq" id="WP_190238775.1">
    <property type="nucleotide sequence ID" value="NZ_QFGA01000001.1"/>
</dbReference>
<dbReference type="GO" id="GO:0030435">
    <property type="term" value="P:sporulation resulting in formation of a cellular spore"/>
    <property type="evidence" value="ECO:0007669"/>
    <property type="project" value="InterPro"/>
</dbReference>
<accession>A0A4Y7RCT1</accession>
<dbReference type="Proteomes" id="UP000298324">
    <property type="component" value="Unassembled WGS sequence"/>
</dbReference>
<evidence type="ECO:0000259" key="2">
    <source>
        <dbReference type="Pfam" id="PF08486"/>
    </source>
</evidence>
<organism evidence="3 4">
    <name type="scientific">Pelotomaculum schinkii</name>
    <dbReference type="NCBI Taxonomy" id="78350"/>
    <lineage>
        <taxon>Bacteria</taxon>
        <taxon>Bacillati</taxon>
        <taxon>Bacillota</taxon>
        <taxon>Clostridia</taxon>
        <taxon>Eubacteriales</taxon>
        <taxon>Desulfotomaculaceae</taxon>
        <taxon>Pelotomaculum</taxon>
    </lineage>
</organism>
<sequence length="464" mass="50135">MSSKNLCYLLLSIVVSFLMMVPSAVAAQTTTPGLVRVELANQVDSLGFTVIGNYQLVDQSTGKLIMKLEPGEKWLVTLQNGRIALAGQRGKNGIYKGPVSVQAQTFQASILSGNGDLVDNSYAGELSVINSDGRVLPLEQAQAGITFKGSKGIVNLSEGGSLNLLSLTSNAGTTRYRGDLEFRVDGGKLTAINELNIEDYLCGVVPSEAIPSWPGEALKAQAVAARNYALQKVETSRGDRANLGSNQYDQVYGGYDAETEATNKAVKDTSGIVMMSQGSLVTAFFHCSSGGFTENSEDVWLNPLPYIKSKTDPYDKNDKYYNWQVTYSNEQLAALMTQAGYPIKEVTDIEIEERTSSDARVKDLTVTGVGATGKSEKIELCNADKVRIALGLKSSLFVLDKNYNKDKSLASVKITGRGYGHGLGMSQYGAYGMASQGYNYQDILKYYYSGVTLTSQYGRSSSLR</sequence>
<dbReference type="GO" id="GO:0030288">
    <property type="term" value="C:outer membrane-bounded periplasmic space"/>
    <property type="evidence" value="ECO:0007669"/>
    <property type="project" value="TreeGrafter"/>
</dbReference>
<gene>
    <name evidence="3" type="primary">lytB_1</name>
    <name evidence="3" type="ORF">Psch_00065</name>
</gene>
<protein>
    <submittedName>
        <fullName evidence="3">Amidase enhancer</fullName>
    </submittedName>
</protein>
<dbReference type="NCBIfam" id="TIGR02669">
    <property type="entry name" value="SpoIID_LytB"/>
    <property type="match status" value="1"/>
</dbReference>
<feature type="domain" description="Sporulation stage II protein D amidase enhancer LytB N-terminal" evidence="2">
    <location>
        <begin position="186"/>
        <end position="275"/>
    </location>
</feature>
<evidence type="ECO:0000313" key="3">
    <source>
        <dbReference type="EMBL" id="TEB06533.1"/>
    </source>
</evidence>
<dbReference type="InterPro" id="IPR013486">
    <property type="entry name" value="SpoIID/LytB"/>
</dbReference>
<dbReference type="InterPro" id="IPR051922">
    <property type="entry name" value="Bact_Sporulation_Assoc"/>
</dbReference>
<keyword evidence="1" id="KW-0732">Signal</keyword>
<proteinExistence type="predicted"/>
<dbReference type="PANTHER" id="PTHR30032:SF4">
    <property type="entry name" value="AMIDASE ENHANCER"/>
    <property type="match status" value="1"/>
</dbReference>
<reference evidence="3 4" key="1">
    <citation type="journal article" date="2018" name="Environ. Microbiol.">
        <title>Novel energy conservation strategies and behaviour of Pelotomaculum schinkii driving syntrophic propionate catabolism.</title>
        <authorList>
            <person name="Hidalgo-Ahumada C.A.P."/>
            <person name="Nobu M.K."/>
            <person name="Narihiro T."/>
            <person name="Tamaki H."/>
            <person name="Liu W.T."/>
            <person name="Kamagata Y."/>
            <person name="Stams A.J.M."/>
            <person name="Imachi H."/>
            <person name="Sousa D.Z."/>
        </authorList>
    </citation>
    <scope>NUCLEOTIDE SEQUENCE [LARGE SCALE GENOMIC DNA]</scope>
    <source>
        <strain evidence="3 4">HH</strain>
    </source>
</reference>
<feature type="signal peptide" evidence="1">
    <location>
        <begin position="1"/>
        <end position="26"/>
    </location>
</feature>
<keyword evidence="4" id="KW-1185">Reference proteome</keyword>
<dbReference type="AlphaFoldDB" id="A0A4Y7RCT1"/>
<dbReference type="Pfam" id="PF08486">
    <property type="entry name" value="SpoIID"/>
    <property type="match status" value="1"/>
</dbReference>
<dbReference type="PANTHER" id="PTHR30032">
    <property type="entry name" value="N-ACETYLMURAMOYL-L-ALANINE AMIDASE-RELATED"/>
    <property type="match status" value="1"/>
</dbReference>
<evidence type="ECO:0000256" key="1">
    <source>
        <dbReference type="SAM" id="SignalP"/>
    </source>
</evidence>
<comment type="caution">
    <text evidence="3">The sequence shown here is derived from an EMBL/GenBank/DDBJ whole genome shotgun (WGS) entry which is preliminary data.</text>
</comment>
<dbReference type="InterPro" id="IPR013693">
    <property type="entry name" value="SpoIID/LytB_N"/>
</dbReference>
<feature type="chain" id="PRO_5021324910" evidence="1">
    <location>
        <begin position="27"/>
        <end position="464"/>
    </location>
</feature>
<name>A0A4Y7RCT1_9FIRM</name>